<accession>A0A8J6C8N9</accession>
<comment type="caution">
    <text evidence="2">The sequence shown here is derived from an EMBL/GenBank/DDBJ whole genome shotgun (WGS) entry which is preliminary data.</text>
</comment>
<feature type="signal peptide" evidence="1">
    <location>
        <begin position="1"/>
        <end position="18"/>
    </location>
</feature>
<dbReference type="OMA" id="HIWLQAI"/>
<dbReference type="GO" id="GO:0009976">
    <property type="term" value="F:tocopherol cyclase activity"/>
    <property type="evidence" value="ECO:0007669"/>
    <property type="project" value="InterPro"/>
</dbReference>
<dbReference type="EMBL" id="JAGTXO010000010">
    <property type="protein sequence ID" value="KAG8465562.1"/>
    <property type="molecule type" value="Genomic_DNA"/>
</dbReference>
<dbReference type="Proteomes" id="UP000751190">
    <property type="component" value="Unassembled WGS sequence"/>
</dbReference>
<dbReference type="PANTHER" id="PTHR35309">
    <property type="match status" value="1"/>
</dbReference>
<feature type="chain" id="PRO_5035325299" evidence="1">
    <location>
        <begin position="19"/>
        <end position="478"/>
    </location>
</feature>
<sequence length="478" mass="50497">MAARALIAVLLLVAHAGGLVNHVRARFRALRLGARSGFDARSRQCRASGSSGTWPPTASLALVAGVPAPIARRASGPFFEGWAIRAVDAALGVVMVIIGSFRAAGEPRFTSHLLVLQHHPPGAHPLGPGSRTGGRVAQVLMGGDDVRIRSRRARTPFTAPGADGRPADFEWRILVGPAAGGSLAVDATRAWANFSLRGLGVHVAAVGRAPWNPHARRTGPEGWMRHVGALLPCRYFVHSLGSRGAVAVRIDRPPWPGPGTGAAARLNGRAELRAEHALVHVEGNYGRLFPAGWSWVHAIAPRARGSAERTSLLAVGGLFQIAALTTRTWIIAFRHSGGRAWDFRTTDGDRVREVRQSCNGSLHVDARSRDGRRRLAFAISAPRASFGAPIYVPTATGFSASPGCTEAHGATLNIRTYMRATVRPRAVERRAGATLQPVRGAARAEAGGSDGWEPAGSHTLRLATLEFGGAYTCAAGGH</sequence>
<dbReference type="PANTHER" id="PTHR35309:SF4">
    <property type="entry name" value="TOCOPHEROL CYCLASE"/>
    <property type="match status" value="1"/>
</dbReference>
<dbReference type="OrthoDB" id="5421239at2759"/>
<dbReference type="AlphaFoldDB" id="A0A8J6C8N9"/>
<dbReference type="InterPro" id="IPR025893">
    <property type="entry name" value="Tocopherol_cyclase"/>
</dbReference>
<reference evidence="2" key="1">
    <citation type="submission" date="2021-05" db="EMBL/GenBank/DDBJ databases">
        <title>The genome of the haptophyte Pavlova lutheri (Diacronema luteri, Pavlovales) - a model for lipid biosynthesis in eukaryotic algae.</title>
        <authorList>
            <person name="Hulatt C.J."/>
            <person name="Posewitz M.C."/>
        </authorList>
    </citation>
    <scope>NUCLEOTIDE SEQUENCE</scope>
    <source>
        <strain evidence="2">NIVA-4/92</strain>
    </source>
</reference>
<name>A0A8J6C8N9_DIALT</name>
<keyword evidence="1" id="KW-0732">Signal</keyword>
<protein>
    <submittedName>
        <fullName evidence="2">Uncharacterized protein</fullName>
    </submittedName>
</protein>
<evidence type="ECO:0000313" key="3">
    <source>
        <dbReference type="Proteomes" id="UP000751190"/>
    </source>
</evidence>
<keyword evidence="3" id="KW-1185">Reference proteome</keyword>
<gene>
    <name evidence="2" type="ORF">KFE25_002869</name>
</gene>
<evidence type="ECO:0000313" key="2">
    <source>
        <dbReference type="EMBL" id="KAG8465562.1"/>
    </source>
</evidence>
<proteinExistence type="predicted"/>
<organism evidence="2 3">
    <name type="scientific">Diacronema lutheri</name>
    <name type="common">Unicellular marine alga</name>
    <name type="synonym">Monochrysis lutheri</name>
    <dbReference type="NCBI Taxonomy" id="2081491"/>
    <lineage>
        <taxon>Eukaryota</taxon>
        <taxon>Haptista</taxon>
        <taxon>Haptophyta</taxon>
        <taxon>Pavlovophyceae</taxon>
        <taxon>Pavlovales</taxon>
        <taxon>Pavlovaceae</taxon>
        <taxon>Diacronema</taxon>
    </lineage>
</organism>
<evidence type="ECO:0000256" key="1">
    <source>
        <dbReference type="SAM" id="SignalP"/>
    </source>
</evidence>